<organism evidence="1 2">
    <name type="scientific">Pedobacter nyackensis</name>
    <dbReference type="NCBI Taxonomy" id="475255"/>
    <lineage>
        <taxon>Bacteria</taxon>
        <taxon>Pseudomonadati</taxon>
        <taxon>Bacteroidota</taxon>
        <taxon>Sphingobacteriia</taxon>
        <taxon>Sphingobacteriales</taxon>
        <taxon>Sphingobacteriaceae</taxon>
        <taxon>Pedobacter</taxon>
    </lineage>
</organism>
<dbReference type="AlphaFoldDB" id="A0A1W2F563"/>
<evidence type="ECO:0008006" key="3">
    <source>
        <dbReference type="Google" id="ProtNLM"/>
    </source>
</evidence>
<name>A0A1W2F563_9SPHI</name>
<dbReference type="Proteomes" id="UP000192678">
    <property type="component" value="Unassembled WGS sequence"/>
</dbReference>
<reference evidence="1 2" key="1">
    <citation type="submission" date="2017-04" db="EMBL/GenBank/DDBJ databases">
        <authorList>
            <person name="Afonso C.L."/>
            <person name="Miller P.J."/>
            <person name="Scott M.A."/>
            <person name="Spackman E."/>
            <person name="Goraichik I."/>
            <person name="Dimitrov K.M."/>
            <person name="Suarez D.L."/>
            <person name="Swayne D.E."/>
        </authorList>
    </citation>
    <scope>NUCLEOTIDE SEQUENCE [LARGE SCALE GENOMIC DNA]</scope>
    <source>
        <strain evidence="1 2">DSM 19625</strain>
    </source>
</reference>
<dbReference type="InterPro" id="IPR013783">
    <property type="entry name" value="Ig-like_fold"/>
</dbReference>
<keyword evidence="2" id="KW-1185">Reference proteome</keyword>
<dbReference type="EMBL" id="FWYB01000020">
    <property type="protein sequence ID" value="SMD16688.1"/>
    <property type="molecule type" value="Genomic_DNA"/>
</dbReference>
<evidence type="ECO:0000313" key="1">
    <source>
        <dbReference type="EMBL" id="SMD16688.1"/>
    </source>
</evidence>
<dbReference type="STRING" id="475255.SAMN04488101_12069"/>
<evidence type="ECO:0000313" key="2">
    <source>
        <dbReference type="Proteomes" id="UP000192678"/>
    </source>
</evidence>
<dbReference type="RefSeq" id="WP_084292087.1">
    <property type="nucleotide sequence ID" value="NZ_FWYB01000020.1"/>
</dbReference>
<gene>
    <name evidence="1" type="ORF">SAMN04488101_12069</name>
</gene>
<accession>A0A1W2F563</accession>
<dbReference type="Pfam" id="PF16389">
    <property type="entry name" value="DUF4998"/>
    <property type="match status" value="1"/>
</dbReference>
<dbReference type="OrthoDB" id="1043438at2"/>
<sequence length="232" mass="26486">MNVKIIKISLLCLAILSGIYLSACKKMDDSYKQFVEKGESIYIAKADSIKIYGGRNRVEVTWLLLSDPKVIRYKLYWNNRKDSLEKPVTKTGEVDTVKAMLTNIAEGTYFFDIYLYDKLGNSSIKSTKSGKVYGERFQSSLLTRAYRSITRSGTDVNVEWMFADSAVKQLDLQYTNTTGELKRVTVTDKKQSVTRLVGMPVNGSFRYRTVFEPEAKALDLFYTDYITVQLTL</sequence>
<protein>
    <recommendedName>
        <fullName evidence="3">DUF4998 domain-containing protein</fullName>
    </recommendedName>
</protein>
<dbReference type="Gene3D" id="2.60.40.10">
    <property type="entry name" value="Immunoglobulins"/>
    <property type="match status" value="1"/>
</dbReference>
<proteinExistence type="predicted"/>